<dbReference type="InterPro" id="IPR036271">
    <property type="entry name" value="Tet_transcr_reg_TetR-rel_C_sf"/>
</dbReference>
<dbReference type="Pfam" id="PF09209">
    <property type="entry name" value="CecR_C"/>
    <property type="match status" value="1"/>
</dbReference>
<dbReference type="Pfam" id="PF00440">
    <property type="entry name" value="TetR_N"/>
    <property type="match status" value="1"/>
</dbReference>
<dbReference type="GO" id="GO:0003700">
    <property type="term" value="F:DNA-binding transcription factor activity"/>
    <property type="evidence" value="ECO:0007669"/>
    <property type="project" value="TreeGrafter"/>
</dbReference>
<keyword evidence="1" id="KW-0805">Transcription regulation</keyword>
<dbReference type="EMBL" id="FSRU01000001">
    <property type="protein sequence ID" value="SIO10260.1"/>
    <property type="molecule type" value="Genomic_DNA"/>
</dbReference>
<keyword evidence="3" id="KW-0804">Transcription</keyword>
<feature type="region of interest" description="Disordered" evidence="5">
    <location>
        <begin position="235"/>
        <end position="267"/>
    </location>
</feature>
<dbReference type="PRINTS" id="PR00455">
    <property type="entry name" value="HTHTETR"/>
</dbReference>
<feature type="DNA-binding region" description="H-T-H motif" evidence="4">
    <location>
        <begin position="42"/>
        <end position="61"/>
    </location>
</feature>
<gene>
    <name evidence="7" type="ORF">SAMN05444165_0929</name>
</gene>
<dbReference type="PANTHER" id="PTHR30055">
    <property type="entry name" value="HTH-TYPE TRANSCRIPTIONAL REGULATOR RUTR"/>
    <property type="match status" value="1"/>
</dbReference>
<dbReference type="InterPro" id="IPR009057">
    <property type="entry name" value="Homeodomain-like_sf"/>
</dbReference>
<proteinExistence type="predicted"/>
<organism evidence="7 8">
    <name type="scientific">Paraburkholderia phenazinium</name>
    <dbReference type="NCBI Taxonomy" id="60549"/>
    <lineage>
        <taxon>Bacteria</taxon>
        <taxon>Pseudomonadati</taxon>
        <taxon>Pseudomonadota</taxon>
        <taxon>Betaproteobacteria</taxon>
        <taxon>Burkholderiales</taxon>
        <taxon>Burkholderiaceae</taxon>
        <taxon>Paraburkholderia</taxon>
    </lineage>
</organism>
<dbReference type="InterPro" id="IPR015292">
    <property type="entry name" value="Tscrpt_reg_YbiH_C"/>
</dbReference>
<dbReference type="PANTHER" id="PTHR30055:SF234">
    <property type="entry name" value="HTH-TYPE TRANSCRIPTIONAL REGULATOR BETI"/>
    <property type="match status" value="1"/>
</dbReference>
<dbReference type="SUPFAM" id="SSF48498">
    <property type="entry name" value="Tetracyclin repressor-like, C-terminal domain"/>
    <property type="match status" value="1"/>
</dbReference>
<dbReference type="Gene3D" id="1.10.10.60">
    <property type="entry name" value="Homeodomain-like"/>
    <property type="match status" value="1"/>
</dbReference>
<reference evidence="7 8" key="1">
    <citation type="submission" date="2016-11" db="EMBL/GenBank/DDBJ databases">
        <authorList>
            <person name="Jaros S."/>
            <person name="Januszkiewicz K."/>
            <person name="Wedrychowicz H."/>
        </authorList>
    </citation>
    <scope>NUCLEOTIDE SEQUENCE [LARGE SCALE GENOMIC DNA]</scope>
    <source>
        <strain evidence="7 8">GAS95</strain>
    </source>
</reference>
<feature type="domain" description="HTH tetR-type" evidence="6">
    <location>
        <begin position="19"/>
        <end position="79"/>
    </location>
</feature>
<dbReference type="RefSeq" id="WP_074294436.1">
    <property type="nucleotide sequence ID" value="NZ_FSRU01000001.1"/>
</dbReference>
<evidence type="ECO:0000256" key="4">
    <source>
        <dbReference type="PROSITE-ProRule" id="PRU00335"/>
    </source>
</evidence>
<evidence type="ECO:0000259" key="6">
    <source>
        <dbReference type="PROSITE" id="PS50977"/>
    </source>
</evidence>
<dbReference type="InterPro" id="IPR050109">
    <property type="entry name" value="HTH-type_TetR-like_transc_reg"/>
</dbReference>
<evidence type="ECO:0000313" key="8">
    <source>
        <dbReference type="Proteomes" id="UP000185151"/>
    </source>
</evidence>
<evidence type="ECO:0000313" key="7">
    <source>
        <dbReference type="EMBL" id="SIO10260.1"/>
    </source>
</evidence>
<evidence type="ECO:0000256" key="1">
    <source>
        <dbReference type="ARBA" id="ARBA00023015"/>
    </source>
</evidence>
<dbReference type="SUPFAM" id="SSF46689">
    <property type="entry name" value="Homeodomain-like"/>
    <property type="match status" value="1"/>
</dbReference>
<sequence length="267" mass="29163">MSPSPRHRHAVDGGYPRGEETRARIVAAALNLFGEHGFDGASTRDIAERAGVNAPAIGYYFDNKEGVYLACVEHIVSRVWEQLAGPVEAAEAALASQADDNTLIEALCAIQARVAEFMLTSSESSHWRPFMAREQAGLGPTSGYEMIEKRISRRMTAVNAGIVGRLLGRPADDEETLIRTLTLNGPLLVFHTHCRKSLGVLGWDAIDTERLAKLMRIVKQHTVILLQSMTEMRGAPLPRESKPQAVKAVRTRRRQSSAGAARVLGEG</sequence>
<dbReference type="Gene3D" id="1.10.357.10">
    <property type="entry name" value="Tetracycline Repressor, domain 2"/>
    <property type="match status" value="1"/>
</dbReference>
<accession>A0A1N6GRT5</accession>
<evidence type="ECO:0000256" key="3">
    <source>
        <dbReference type="ARBA" id="ARBA00023163"/>
    </source>
</evidence>
<dbReference type="GO" id="GO:0000976">
    <property type="term" value="F:transcription cis-regulatory region binding"/>
    <property type="evidence" value="ECO:0007669"/>
    <property type="project" value="TreeGrafter"/>
</dbReference>
<evidence type="ECO:0000256" key="2">
    <source>
        <dbReference type="ARBA" id="ARBA00023125"/>
    </source>
</evidence>
<dbReference type="AlphaFoldDB" id="A0A1N6GRT5"/>
<dbReference type="OrthoDB" id="2356263at2"/>
<protein>
    <submittedName>
        <fullName evidence="7">Transcriptional regulator, TetR family</fullName>
    </submittedName>
</protein>
<keyword evidence="2 4" id="KW-0238">DNA-binding</keyword>
<dbReference type="Proteomes" id="UP000185151">
    <property type="component" value="Unassembled WGS sequence"/>
</dbReference>
<name>A0A1N6GRT5_9BURK</name>
<evidence type="ECO:0000256" key="5">
    <source>
        <dbReference type="SAM" id="MobiDB-lite"/>
    </source>
</evidence>
<dbReference type="InterPro" id="IPR001647">
    <property type="entry name" value="HTH_TetR"/>
</dbReference>
<dbReference type="PROSITE" id="PS50977">
    <property type="entry name" value="HTH_TETR_2"/>
    <property type="match status" value="1"/>
</dbReference>
<keyword evidence="8" id="KW-1185">Reference proteome</keyword>